<proteinExistence type="predicted"/>
<reference evidence="2 3" key="1">
    <citation type="submission" date="2018-03" db="EMBL/GenBank/DDBJ databases">
        <title>Ahniella affigens gen. nov., sp. nov., a gammaproteobacterium isolated from sandy soil near a stream.</title>
        <authorList>
            <person name="Ko Y."/>
            <person name="Kim J.-H."/>
        </authorList>
    </citation>
    <scope>NUCLEOTIDE SEQUENCE [LARGE SCALE GENOMIC DNA]</scope>
    <source>
        <strain evidence="2 3">D13</strain>
    </source>
</reference>
<feature type="chain" id="PRO_5015169612" evidence="1">
    <location>
        <begin position="26"/>
        <end position="256"/>
    </location>
</feature>
<protein>
    <submittedName>
        <fullName evidence="2">Uncharacterized protein</fullName>
    </submittedName>
</protein>
<dbReference type="EMBL" id="CP027860">
    <property type="protein sequence ID" value="AVP97565.1"/>
    <property type="molecule type" value="Genomic_DNA"/>
</dbReference>
<evidence type="ECO:0000313" key="2">
    <source>
        <dbReference type="EMBL" id="AVP97565.1"/>
    </source>
</evidence>
<dbReference type="KEGG" id="xba:C7S18_10320"/>
<reference evidence="2 3" key="2">
    <citation type="submission" date="2018-03" db="EMBL/GenBank/DDBJ databases">
        <authorList>
            <person name="Keele B.F."/>
        </authorList>
    </citation>
    <scope>NUCLEOTIDE SEQUENCE [LARGE SCALE GENOMIC DNA]</scope>
    <source>
        <strain evidence="2 3">D13</strain>
    </source>
</reference>
<evidence type="ECO:0000313" key="3">
    <source>
        <dbReference type="Proteomes" id="UP000241074"/>
    </source>
</evidence>
<feature type="signal peptide" evidence="1">
    <location>
        <begin position="1"/>
        <end position="25"/>
    </location>
</feature>
<organism evidence="2 3">
    <name type="scientific">Ahniella affigens</name>
    <dbReference type="NCBI Taxonomy" id="2021234"/>
    <lineage>
        <taxon>Bacteria</taxon>
        <taxon>Pseudomonadati</taxon>
        <taxon>Pseudomonadota</taxon>
        <taxon>Gammaproteobacteria</taxon>
        <taxon>Lysobacterales</taxon>
        <taxon>Rhodanobacteraceae</taxon>
        <taxon>Ahniella</taxon>
    </lineage>
</organism>
<gene>
    <name evidence="2" type="ORF">C7S18_10320</name>
</gene>
<evidence type="ECO:0000256" key="1">
    <source>
        <dbReference type="SAM" id="SignalP"/>
    </source>
</evidence>
<keyword evidence="3" id="KW-1185">Reference proteome</keyword>
<dbReference type="AlphaFoldDB" id="A0A2P1PRW3"/>
<sequence length="256" mass="25960">MHAMRTIFGALCAIGSLSIATSVQAQVFAGDRGAGCVSIPAGGGNHVVTITGAVPVGSALMLAAGTSKNATMASPTQVSDNRGNVYTGTMSRIHLDNFDLRAFTFVAPITQALQTGDQVTLHYSAADIAGETSCASASRFDGVDVSTPVMPILTVGEQTTNATSHSASTGTTTTANLLIYESVVISGSHGGIGVNPGNPMSVACNGANNFCVVPAYRIVSSVGNYAITAITTNPVKATMAMSAYGASPLVFRDGFE</sequence>
<accession>A0A2P1PRW3</accession>
<dbReference type="Proteomes" id="UP000241074">
    <property type="component" value="Chromosome"/>
</dbReference>
<name>A0A2P1PRW3_9GAMM</name>
<keyword evidence="1" id="KW-0732">Signal</keyword>